<feature type="region of interest" description="Disordered" evidence="1">
    <location>
        <begin position="201"/>
        <end position="220"/>
    </location>
</feature>
<comment type="caution">
    <text evidence="2">The sequence shown here is derived from an EMBL/GenBank/DDBJ whole genome shotgun (WGS) entry which is preliminary data.</text>
</comment>
<organism evidence="2 3">
    <name type="scientific">Aureobasidium pullulans</name>
    <name type="common">Black yeast</name>
    <name type="synonym">Pullularia pullulans</name>
    <dbReference type="NCBI Taxonomy" id="5580"/>
    <lineage>
        <taxon>Eukaryota</taxon>
        <taxon>Fungi</taxon>
        <taxon>Dikarya</taxon>
        <taxon>Ascomycota</taxon>
        <taxon>Pezizomycotina</taxon>
        <taxon>Dothideomycetes</taxon>
        <taxon>Dothideomycetidae</taxon>
        <taxon>Dothideales</taxon>
        <taxon>Saccotheciaceae</taxon>
        <taxon>Aureobasidium</taxon>
    </lineage>
</organism>
<name>A0A4S8S863_AURPU</name>
<feature type="compositionally biased region" description="Polar residues" evidence="1">
    <location>
        <begin position="399"/>
        <end position="413"/>
    </location>
</feature>
<evidence type="ECO:0000313" key="3">
    <source>
        <dbReference type="Proteomes" id="UP000304951"/>
    </source>
</evidence>
<feature type="compositionally biased region" description="Low complexity" evidence="1">
    <location>
        <begin position="442"/>
        <end position="463"/>
    </location>
</feature>
<dbReference type="EMBL" id="QZAF01000519">
    <property type="protein sequence ID" value="THV66498.1"/>
    <property type="molecule type" value="Genomic_DNA"/>
</dbReference>
<gene>
    <name evidence="2" type="ORF">D6D28_08311</name>
</gene>
<feature type="compositionally biased region" description="Polar residues" evidence="1">
    <location>
        <begin position="375"/>
        <end position="384"/>
    </location>
</feature>
<accession>A0A4S8S863</accession>
<reference evidence="2 3" key="1">
    <citation type="submission" date="2018-10" db="EMBL/GenBank/DDBJ databases">
        <title>Fifty Aureobasidium pullulans genomes reveal a recombining polyextremotolerant generalist.</title>
        <authorList>
            <person name="Gostincar C."/>
            <person name="Turk M."/>
            <person name="Zajc J."/>
            <person name="Gunde-Cimerman N."/>
        </authorList>
    </citation>
    <scope>NUCLEOTIDE SEQUENCE [LARGE SCALE GENOMIC DNA]</scope>
    <source>
        <strain evidence="2 3">EXF-11900</strain>
    </source>
</reference>
<evidence type="ECO:0000313" key="2">
    <source>
        <dbReference type="EMBL" id="THV66498.1"/>
    </source>
</evidence>
<dbReference type="AlphaFoldDB" id="A0A4S8S863"/>
<feature type="region of interest" description="Disordered" evidence="1">
    <location>
        <begin position="310"/>
        <end position="463"/>
    </location>
</feature>
<proteinExistence type="predicted"/>
<feature type="region of interest" description="Disordered" evidence="1">
    <location>
        <begin position="244"/>
        <end position="265"/>
    </location>
</feature>
<feature type="compositionally biased region" description="Polar residues" evidence="1">
    <location>
        <begin position="167"/>
        <end position="186"/>
    </location>
</feature>
<dbReference type="Proteomes" id="UP000304951">
    <property type="component" value="Unassembled WGS sequence"/>
</dbReference>
<feature type="compositionally biased region" description="Basic and acidic residues" evidence="1">
    <location>
        <begin position="356"/>
        <end position="371"/>
    </location>
</feature>
<evidence type="ECO:0000256" key="1">
    <source>
        <dbReference type="SAM" id="MobiDB-lite"/>
    </source>
</evidence>
<protein>
    <submittedName>
        <fullName evidence="2">Uncharacterized protein</fullName>
    </submittedName>
</protein>
<sequence>MWEVTPTLSLLTDSTLSLHKVEMEGQDRARQQSALDIDFTVDGADMDTMRKKVLESIGFTIVQNDGDGSMGLPRFQRLTSRDIQTVHDSTHYAAVQSQSIVSRSVEPALGAKHRISTFSHIPSSLSRQGQAYSYDQPSVAFDEEDSTPAETAVQGRDGLLDSNIAAQGQATQSSFQADTELMQQSHRPLPTSPHHVLSVEHHRDAGIQRPASPRRRPLLDPLDDLRAPVDAVLDCALPVSQPFSRSTRSARRSERSIMNTYNSPVRSMGPGIPTMASLNLSIPLYLRGIEQPRKGGNRDLRNLSFLPSPLRNEINFSTSDRDLPSPSSEEITSVALAHASETAIPSHGPEQTTTLHESEKTIGEEPPRQPEEAISSPQAEQAASSHELEQTSLAHEPNSVHTTPSHELQQPTCSDQSEDASSSQQSEHNTPSHPPSLERIVPCPSSPRSRFSSQRSYTSSLHR</sequence>
<feature type="region of interest" description="Disordered" evidence="1">
    <location>
        <begin position="167"/>
        <end position="194"/>
    </location>
</feature>